<reference evidence="2" key="1">
    <citation type="submission" date="2023-04" db="EMBL/GenBank/DDBJ databases">
        <authorList>
            <consortium name="ELIXIR-Norway"/>
        </authorList>
    </citation>
    <scope>NUCLEOTIDE SEQUENCE [LARGE SCALE GENOMIC DNA]</scope>
</reference>
<evidence type="ECO:0000313" key="2">
    <source>
        <dbReference type="EMBL" id="CAI9159682.1"/>
    </source>
</evidence>
<dbReference type="Proteomes" id="UP001176941">
    <property type="component" value="Chromosome 19"/>
</dbReference>
<feature type="region of interest" description="Disordered" evidence="1">
    <location>
        <begin position="1"/>
        <end position="20"/>
    </location>
</feature>
<evidence type="ECO:0000313" key="3">
    <source>
        <dbReference type="Proteomes" id="UP001176941"/>
    </source>
</evidence>
<accession>A0ABN8YDQ9</accession>
<organism evidence="2 3">
    <name type="scientific">Rangifer tarandus platyrhynchus</name>
    <name type="common">Svalbard reindeer</name>
    <dbReference type="NCBI Taxonomy" id="3082113"/>
    <lineage>
        <taxon>Eukaryota</taxon>
        <taxon>Metazoa</taxon>
        <taxon>Chordata</taxon>
        <taxon>Craniata</taxon>
        <taxon>Vertebrata</taxon>
        <taxon>Euteleostomi</taxon>
        <taxon>Mammalia</taxon>
        <taxon>Eutheria</taxon>
        <taxon>Laurasiatheria</taxon>
        <taxon>Artiodactyla</taxon>
        <taxon>Ruminantia</taxon>
        <taxon>Pecora</taxon>
        <taxon>Cervidae</taxon>
        <taxon>Odocoileinae</taxon>
        <taxon>Rangifer</taxon>
    </lineage>
</organism>
<proteinExistence type="predicted"/>
<evidence type="ECO:0000256" key="1">
    <source>
        <dbReference type="SAM" id="MobiDB-lite"/>
    </source>
</evidence>
<name>A0ABN8YDQ9_RANTA</name>
<sequence length="106" mass="11274">MPQQLRPSLDRAPGPCPMPGLLCPAPAQPASGKEGEHCSQSLAPCEGSREDRLWLTEVVGLKDGETLEGKDGMERLRETQEAGDGRTAPLSCWGVRGCPRPLALPA</sequence>
<dbReference type="EMBL" id="OX459955">
    <property type="protein sequence ID" value="CAI9159682.1"/>
    <property type="molecule type" value="Genomic_DNA"/>
</dbReference>
<protein>
    <submittedName>
        <fullName evidence="2">Uncharacterized protein</fullName>
    </submittedName>
</protein>
<gene>
    <name evidence="2" type="ORF">MRATA1EN1_LOCUS8644</name>
</gene>
<keyword evidence="3" id="KW-1185">Reference proteome</keyword>